<dbReference type="AlphaFoldDB" id="A0A2A9PM57"/>
<evidence type="ECO:0008006" key="4">
    <source>
        <dbReference type="Google" id="ProtNLM"/>
    </source>
</evidence>
<protein>
    <recommendedName>
        <fullName evidence="4">Pathway-specific nitrogen regulator</fullName>
    </recommendedName>
</protein>
<proteinExistence type="predicted"/>
<reference evidence="2 3" key="1">
    <citation type="journal article" date="2015" name="BMC Genomics">
        <title>Gene expression during zombie ant biting behavior reflects the complexity underlying fungal parasitic behavioral manipulation.</title>
        <authorList>
            <person name="de Bekker C."/>
            <person name="Ohm R.A."/>
            <person name="Loreto R.G."/>
            <person name="Sebastian A."/>
            <person name="Albert I."/>
            <person name="Merrow M."/>
            <person name="Brachmann A."/>
            <person name="Hughes D.P."/>
        </authorList>
    </citation>
    <scope>NUCLEOTIDE SEQUENCE [LARGE SCALE GENOMIC DNA]</scope>
    <source>
        <strain evidence="2 3">SC16a</strain>
    </source>
</reference>
<accession>A0A2A9PM57</accession>
<sequence>MDPPPHHGQEALLAHQQQPSPSSPDQDTARGRDDGADSSSQHEPDVFSDSSPRSSLGSMSEAEQTKIEQTLSQRGIAQRSRSPRISEPPTSEADDDFVPTIRGTPRLPFRSPSSVQALQRMESPPPAPRLGTSSPRSGRRLGVSGSPQFSPRKTPPRFKRATPPLVLLHVTLLPLAVWPWGAVLDRARSEQLSQEAATLRDAWRHLRNRTGDTVSDRGVLLPHPQADYELLEERLLEALELPLRRRARILECGHYLGPASGDLCSSSNKVRDDDDGDEEEEDDDEDDDDEGEEEEEGGGGKNDKLATHWCRTCRSDIRYDSLGEGKVFRVKVYASNGLMRAGAWAACWKEMERVDVELEPIVETSLHDELARLDEELSGLLGEHDGAEELEESEDIDGENYRTSSSATVHRLVELDSPTSTPRPLDASPLPRSSEPQEESTHGRPTPHNADISPVPPRRRRPAPDGTASLPDLLLEAVRVLIHDRKNVVIAFLSTLILMLAVTPRLYPLTTTTTPVAETLRQSLVTASASLVNEKGTVEAVPRPEFGPEGTPSAAVDDPCASCSLAAGAVEVTVRLVETVTVTRTETETVTAGGGDTSSPAAFVSAEHSSVSTKGGSVSLEIFAVTASSVPDENASLASAEHASVSVETDAGSVESNTRSLPPPTTSSSAVKAAEALAALKPDYESPALLESKAPIRAIDLDFHEDL</sequence>
<feature type="compositionally biased region" description="Basic and acidic residues" evidence="1">
    <location>
        <begin position="27"/>
        <end position="45"/>
    </location>
</feature>
<organism evidence="2 3">
    <name type="scientific">Ophiocordyceps unilateralis</name>
    <name type="common">Zombie-ant fungus</name>
    <name type="synonym">Torrubia unilateralis</name>
    <dbReference type="NCBI Taxonomy" id="268505"/>
    <lineage>
        <taxon>Eukaryota</taxon>
        <taxon>Fungi</taxon>
        <taxon>Dikarya</taxon>
        <taxon>Ascomycota</taxon>
        <taxon>Pezizomycotina</taxon>
        <taxon>Sordariomycetes</taxon>
        <taxon>Hypocreomycetidae</taxon>
        <taxon>Hypocreales</taxon>
        <taxon>Ophiocordycipitaceae</taxon>
        <taxon>Ophiocordyceps</taxon>
    </lineage>
</organism>
<dbReference type="OrthoDB" id="5369448at2759"/>
<evidence type="ECO:0000256" key="1">
    <source>
        <dbReference type="SAM" id="MobiDB-lite"/>
    </source>
</evidence>
<evidence type="ECO:0000313" key="2">
    <source>
        <dbReference type="EMBL" id="PFH62131.1"/>
    </source>
</evidence>
<comment type="caution">
    <text evidence="2">The sequence shown here is derived from an EMBL/GenBank/DDBJ whole genome shotgun (WGS) entry which is preliminary data.</text>
</comment>
<name>A0A2A9PM57_OPHUN</name>
<feature type="compositionally biased region" description="Polar residues" evidence="1">
    <location>
        <begin position="48"/>
        <end position="75"/>
    </location>
</feature>
<dbReference type="STRING" id="268505.A0A2A9PM57"/>
<feature type="region of interest" description="Disordered" evidence="1">
    <location>
        <begin position="1"/>
        <end position="158"/>
    </location>
</feature>
<evidence type="ECO:0000313" key="3">
    <source>
        <dbReference type="Proteomes" id="UP000037136"/>
    </source>
</evidence>
<dbReference type="EMBL" id="LAZP02000040">
    <property type="protein sequence ID" value="PFH62131.1"/>
    <property type="molecule type" value="Genomic_DNA"/>
</dbReference>
<reference evidence="2 3" key="2">
    <citation type="journal article" date="2017" name="Sci. Rep.">
        <title>Ant-infecting Ophiocordyceps genomes reveal a high diversity of potential behavioral manipulation genes and a possible major role for enterotoxins.</title>
        <authorList>
            <person name="de Bekker C."/>
            <person name="Ohm R.A."/>
            <person name="Evans H.C."/>
            <person name="Brachmann A."/>
            <person name="Hughes D.P."/>
        </authorList>
    </citation>
    <scope>NUCLEOTIDE SEQUENCE [LARGE SCALE GENOMIC DNA]</scope>
    <source>
        <strain evidence="2 3">SC16a</strain>
    </source>
</reference>
<feature type="compositionally biased region" description="Acidic residues" evidence="1">
    <location>
        <begin position="388"/>
        <end position="398"/>
    </location>
</feature>
<feature type="region of interest" description="Disordered" evidence="1">
    <location>
        <begin position="648"/>
        <end position="670"/>
    </location>
</feature>
<feature type="compositionally biased region" description="Acidic residues" evidence="1">
    <location>
        <begin position="273"/>
        <end position="297"/>
    </location>
</feature>
<keyword evidence="3" id="KW-1185">Reference proteome</keyword>
<feature type="compositionally biased region" description="Low complexity" evidence="1">
    <location>
        <begin position="656"/>
        <end position="670"/>
    </location>
</feature>
<feature type="region of interest" description="Disordered" evidence="1">
    <location>
        <begin position="383"/>
        <end position="469"/>
    </location>
</feature>
<dbReference type="Proteomes" id="UP000037136">
    <property type="component" value="Unassembled WGS sequence"/>
</dbReference>
<gene>
    <name evidence="2" type="ORF">XA68_14970</name>
</gene>
<feature type="region of interest" description="Disordered" evidence="1">
    <location>
        <begin position="264"/>
        <end position="303"/>
    </location>
</feature>